<feature type="domain" description="ABC transmembrane type-1" evidence="9">
    <location>
        <begin position="84"/>
        <end position="298"/>
    </location>
</feature>
<dbReference type="Proteomes" id="UP000681356">
    <property type="component" value="Unassembled WGS sequence"/>
</dbReference>
<comment type="caution">
    <text evidence="10">The sequence shown here is derived from an EMBL/GenBank/DDBJ whole genome shotgun (WGS) entry which is preliminary data.</text>
</comment>
<evidence type="ECO:0000256" key="1">
    <source>
        <dbReference type="ARBA" id="ARBA00004651"/>
    </source>
</evidence>
<name>A0A8J7WGQ6_9RHOB</name>
<dbReference type="CDD" id="cd06261">
    <property type="entry name" value="TM_PBP2"/>
    <property type="match status" value="1"/>
</dbReference>
<dbReference type="Gene3D" id="1.10.3720.10">
    <property type="entry name" value="MetI-like"/>
    <property type="match status" value="1"/>
</dbReference>
<evidence type="ECO:0000256" key="2">
    <source>
        <dbReference type="ARBA" id="ARBA00009306"/>
    </source>
</evidence>
<feature type="transmembrane region" description="Helical" evidence="8">
    <location>
        <begin position="280"/>
        <end position="299"/>
    </location>
</feature>
<feature type="transmembrane region" description="Helical" evidence="8">
    <location>
        <begin position="88"/>
        <end position="109"/>
    </location>
</feature>
<comment type="subcellular location">
    <subcellularLocation>
        <location evidence="1 8">Cell membrane</location>
        <topology evidence="1 8">Multi-pass membrane protein</topology>
    </subcellularLocation>
</comment>
<evidence type="ECO:0000256" key="5">
    <source>
        <dbReference type="ARBA" id="ARBA00022692"/>
    </source>
</evidence>
<keyword evidence="4" id="KW-1003">Cell membrane</keyword>
<evidence type="ECO:0000313" key="11">
    <source>
        <dbReference type="Proteomes" id="UP000681356"/>
    </source>
</evidence>
<evidence type="ECO:0000313" key="10">
    <source>
        <dbReference type="EMBL" id="MBS0126507.1"/>
    </source>
</evidence>
<feature type="transmembrane region" description="Helical" evidence="8">
    <location>
        <begin position="218"/>
        <end position="236"/>
    </location>
</feature>
<dbReference type="GO" id="GO:0055085">
    <property type="term" value="P:transmembrane transport"/>
    <property type="evidence" value="ECO:0007669"/>
    <property type="project" value="InterPro"/>
</dbReference>
<dbReference type="GO" id="GO:0005886">
    <property type="term" value="C:plasma membrane"/>
    <property type="evidence" value="ECO:0007669"/>
    <property type="project" value="UniProtKB-SubCell"/>
</dbReference>
<dbReference type="RefSeq" id="WP_212538469.1">
    <property type="nucleotide sequence ID" value="NZ_JAGTUU010000010.1"/>
</dbReference>
<dbReference type="SUPFAM" id="SSF161098">
    <property type="entry name" value="MetI-like"/>
    <property type="match status" value="1"/>
</dbReference>
<dbReference type="PROSITE" id="PS50928">
    <property type="entry name" value="ABC_TM1"/>
    <property type="match status" value="1"/>
</dbReference>
<dbReference type="EMBL" id="JAGTUU010000010">
    <property type="protein sequence ID" value="MBS0126507.1"/>
    <property type="molecule type" value="Genomic_DNA"/>
</dbReference>
<feature type="transmembrane region" description="Helical" evidence="8">
    <location>
        <begin position="121"/>
        <end position="141"/>
    </location>
</feature>
<evidence type="ECO:0000256" key="7">
    <source>
        <dbReference type="ARBA" id="ARBA00023136"/>
    </source>
</evidence>
<evidence type="ECO:0000256" key="3">
    <source>
        <dbReference type="ARBA" id="ARBA00022448"/>
    </source>
</evidence>
<dbReference type="PANTHER" id="PTHR43227">
    <property type="entry name" value="BLL4140 PROTEIN"/>
    <property type="match status" value="1"/>
</dbReference>
<keyword evidence="5 8" id="KW-0812">Transmembrane</keyword>
<keyword evidence="11" id="KW-1185">Reference proteome</keyword>
<keyword evidence="6 8" id="KW-1133">Transmembrane helix</keyword>
<feature type="transmembrane region" description="Helical" evidence="8">
    <location>
        <begin position="25"/>
        <end position="49"/>
    </location>
</feature>
<evidence type="ECO:0000259" key="9">
    <source>
        <dbReference type="PROSITE" id="PS50928"/>
    </source>
</evidence>
<dbReference type="PANTHER" id="PTHR43227:SF8">
    <property type="entry name" value="DIACETYLCHITOBIOSE UPTAKE SYSTEM PERMEASE PROTEIN DASB"/>
    <property type="match status" value="1"/>
</dbReference>
<gene>
    <name evidence="10" type="ORF">KB874_20710</name>
</gene>
<accession>A0A8J7WGQ6</accession>
<dbReference type="InterPro" id="IPR000515">
    <property type="entry name" value="MetI-like"/>
</dbReference>
<dbReference type="InterPro" id="IPR050809">
    <property type="entry name" value="UgpAE/MalFG_permease"/>
</dbReference>
<evidence type="ECO:0000256" key="6">
    <source>
        <dbReference type="ARBA" id="ARBA00022989"/>
    </source>
</evidence>
<keyword evidence="7 8" id="KW-0472">Membrane</keyword>
<organism evidence="10 11">
    <name type="scientific">Thetidibacter halocola</name>
    <dbReference type="NCBI Taxonomy" id="2827239"/>
    <lineage>
        <taxon>Bacteria</taxon>
        <taxon>Pseudomonadati</taxon>
        <taxon>Pseudomonadota</taxon>
        <taxon>Alphaproteobacteria</taxon>
        <taxon>Rhodobacterales</taxon>
        <taxon>Roseobacteraceae</taxon>
        <taxon>Thetidibacter</taxon>
    </lineage>
</organism>
<evidence type="ECO:0000256" key="8">
    <source>
        <dbReference type="RuleBase" id="RU363032"/>
    </source>
</evidence>
<reference evidence="10" key="1">
    <citation type="submission" date="2021-04" db="EMBL/GenBank/DDBJ databases">
        <authorList>
            <person name="Yoon J."/>
        </authorList>
    </citation>
    <scope>NUCLEOTIDE SEQUENCE</scope>
    <source>
        <strain evidence="10">KMU-90</strain>
    </source>
</reference>
<evidence type="ECO:0000256" key="4">
    <source>
        <dbReference type="ARBA" id="ARBA00022475"/>
    </source>
</evidence>
<dbReference type="AlphaFoldDB" id="A0A8J7WGQ6"/>
<proteinExistence type="inferred from homology"/>
<protein>
    <submittedName>
        <fullName evidence="10">Sugar ABC transporter permease</fullName>
    </submittedName>
</protein>
<sequence>MTATDIPHTRKRGVWDRIGYEERSALVFLAPVMAVLMAVAVFPILYSFYISLFRIKLTRPNRQPFIWFENYTDLLGDHEFWMSVGRTVTFTVTSVAAIAVISLLIALLLNEQFRGRRFLSTILLIPWAIPYVANALMWKWIYDSGYGALNGVLYQLDFIDKYMVWLGDQDKTLMLIANAFVWKEVPLATILLLVTLKSIPDDLYAAARVDGATVWQRFVHVTLPAMRPGFMLVMIYETMMAIRHFDLFFVLTEGGPGSASHVLSWHIYVETFRNLSFGSGAAMSYVLALATFGLSYFFIRTLGRRM</sequence>
<dbReference type="InterPro" id="IPR035906">
    <property type="entry name" value="MetI-like_sf"/>
</dbReference>
<dbReference type="Pfam" id="PF00528">
    <property type="entry name" value="BPD_transp_1"/>
    <property type="match status" value="1"/>
</dbReference>
<keyword evidence="3 8" id="KW-0813">Transport</keyword>
<comment type="similarity">
    <text evidence="2 8">Belongs to the binding-protein-dependent transport system permease family.</text>
</comment>